<reference evidence="2 3" key="1">
    <citation type="submission" date="2016-09" db="EMBL/GenBank/DDBJ databases">
        <title>Phylogenomics of Achromobacter.</title>
        <authorList>
            <person name="Jeukens J."/>
            <person name="Freschi L."/>
            <person name="Vincent A.T."/>
            <person name="Emond-Rheault J.-G."/>
            <person name="Kukavica-Ibrulj I."/>
            <person name="Charette S.J."/>
            <person name="Levesque R.C."/>
        </authorList>
    </citation>
    <scope>NUCLEOTIDE SEQUENCE [LARGE SCALE GENOMIC DNA]</scope>
    <source>
        <strain evidence="2 3">AUS488</strain>
    </source>
</reference>
<dbReference type="EMBL" id="MJMN01000013">
    <property type="protein sequence ID" value="OMG87993.1"/>
    <property type="molecule type" value="Genomic_DNA"/>
</dbReference>
<name>A0A1R1JUE9_ALCXX</name>
<feature type="region of interest" description="Disordered" evidence="1">
    <location>
        <begin position="1"/>
        <end position="24"/>
    </location>
</feature>
<organism evidence="2 3">
    <name type="scientific">Alcaligenes xylosoxydans xylosoxydans</name>
    <name type="common">Achromobacter xylosoxidans</name>
    <dbReference type="NCBI Taxonomy" id="85698"/>
    <lineage>
        <taxon>Bacteria</taxon>
        <taxon>Pseudomonadati</taxon>
        <taxon>Pseudomonadota</taxon>
        <taxon>Betaproteobacteria</taxon>
        <taxon>Burkholderiales</taxon>
        <taxon>Alcaligenaceae</taxon>
        <taxon>Achromobacter</taxon>
    </lineage>
</organism>
<dbReference type="Proteomes" id="UP000187251">
    <property type="component" value="Unassembled WGS sequence"/>
</dbReference>
<gene>
    <name evidence="2" type="ORF">BIZ92_10370</name>
</gene>
<dbReference type="AlphaFoldDB" id="A0A1R1JUE9"/>
<comment type="caution">
    <text evidence="2">The sequence shown here is derived from an EMBL/GenBank/DDBJ whole genome shotgun (WGS) entry which is preliminary data.</text>
</comment>
<protein>
    <submittedName>
        <fullName evidence="2">Uncharacterized protein</fullName>
    </submittedName>
</protein>
<sequence length="66" mass="7301">MPQPKPSQASQGQQAAAPGWMASWSGMDGMARQLRIDTARLGETHHAYRARILQAIDDRDRARKVG</sequence>
<accession>A0A1R1JUE9</accession>
<evidence type="ECO:0000313" key="3">
    <source>
        <dbReference type="Proteomes" id="UP000187251"/>
    </source>
</evidence>
<proteinExistence type="predicted"/>
<evidence type="ECO:0000256" key="1">
    <source>
        <dbReference type="SAM" id="MobiDB-lite"/>
    </source>
</evidence>
<feature type="compositionally biased region" description="Low complexity" evidence="1">
    <location>
        <begin position="1"/>
        <end position="19"/>
    </location>
</feature>
<evidence type="ECO:0000313" key="2">
    <source>
        <dbReference type="EMBL" id="OMG87993.1"/>
    </source>
</evidence>